<name>A0ABQ8UB39_9EUKA</name>
<proteinExistence type="predicted"/>
<evidence type="ECO:0000313" key="1">
    <source>
        <dbReference type="EMBL" id="KAJ4456509.1"/>
    </source>
</evidence>
<comment type="caution">
    <text evidence="1">The sequence shown here is derived from an EMBL/GenBank/DDBJ whole genome shotgun (WGS) entry which is preliminary data.</text>
</comment>
<gene>
    <name evidence="1" type="ORF">PAPYR_8248</name>
</gene>
<protein>
    <submittedName>
        <fullName evidence="1">Uncharacterized protein</fullName>
    </submittedName>
</protein>
<evidence type="ECO:0000313" key="2">
    <source>
        <dbReference type="Proteomes" id="UP001141327"/>
    </source>
</evidence>
<dbReference type="Proteomes" id="UP001141327">
    <property type="component" value="Unassembled WGS sequence"/>
</dbReference>
<sequence>MAKTKKTKCMKSTHNQEDVQPPFSPVIPLLLRLPTDLLPVLVEVSDSPLQTYTRLLGLCHATRLAVRGTPRELAFFFGDADVDSFESDPLIRQVTIPTADALASLVGPCKGLVKLTLDFEILSAETPLLEHWCGTGTAWVDETFSAHSRLAVLDIISPRVIMPALPSILTHLRGLEEFRLCSPHQNEEWETLSGLLASLGRSCPRLRLLHLDDTSCLQVSDLQLLAPIAGTLKDLHFPIWIGEEPATAEDIENVALGADFLRSLTSVQKLSLGECPAALLKPLAPQLTQLCLRESCVDEPPLVDGLCQLKRLELPKLHASEIATFACLLTANMATLCSLSLTLSLHEANNSSPKAQLVGMLESLPHLTSLTLNLQDSSCAAVFHALPLGLLDRLEDLALLFDHPADRTCCIIRIASRHLRTLWFDARGIPNSLFMELACPILEELALPESVEELDDSDAVKELVLDCPRLRSITGLPDSCHNRWTAMPHLERVRGITQGTVSWNDDDMRRCLLGWLPQLLEGSPRLREVPHLAFLKPSTFNRLLESHSLTRLSVSVSVTALPILRRTRSRDRDLCALRLPAQLERLRATVDFDGTPPYRPPDLLVEALGLRSLIIYLTPDNDGPGPQRPATLSLCCPALMALDADLSRFALFDVGPCPQLLNLAIRVHRADAVASLSTFLTAATALRRVTLNGDFSDLPPLAAVLGRLPQLTVLDLAGLGAEEVALACPHLKLLKLGGLMLRSVELDCPRLHFVELWEGDCRYIERFELVGSRPPSLHFRHTEGFDDVVQKFPWMREFATSP</sequence>
<dbReference type="Gene3D" id="3.80.10.10">
    <property type="entry name" value="Ribonuclease Inhibitor"/>
    <property type="match status" value="2"/>
</dbReference>
<dbReference type="EMBL" id="JAPMOS010000068">
    <property type="protein sequence ID" value="KAJ4456509.1"/>
    <property type="molecule type" value="Genomic_DNA"/>
</dbReference>
<accession>A0ABQ8UB39</accession>
<dbReference type="InterPro" id="IPR032675">
    <property type="entry name" value="LRR_dom_sf"/>
</dbReference>
<organism evidence="1 2">
    <name type="scientific">Paratrimastix pyriformis</name>
    <dbReference type="NCBI Taxonomy" id="342808"/>
    <lineage>
        <taxon>Eukaryota</taxon>
        <taxon>Metamonada</taxon>
        <taxon>Preaxostyla</taxon>
        <taxon>Paratrimastigidae</taxon>
        <taxon>Paratrimastix</taxon>
    </lineage>
</organism>
<dbReference type="SUPFAM" id="SSF52047">
    <property type="entry name" value="RNI-like"/>
    <property type="match status" value="1"/>
</dbReference>
<keyword evidence="2" id="KW-1185">Reference proteome</keyword>
<reference evidence="1" key="1">
    <citation type="journal article" date="2022" name="bioRxiv">
        <title>Genomics of Preaxostyla Flagellates Illuminates Evolutionary Transitions and the Path Towards Mitochondrial Loss.</title>
        <authorList>
            <person name="Novak L.V.F."/>
            <person name="Treitli S.C."/>
            <person name="Pyrih J."/>
            <person name="Halakuc P."/>
            <person name="Pipaliya S.V."/>
            <person name="Vacek V."/>
            <person name="Brzon O."/>
            <person name="Soukal P."/>
            <person name="Eme L."/>
            <person name="Dacks J.B."/>
            <person name="Karnkowska A."/>
            <person name="Elias M."/>
            <person name="Hampl V."/>
        </authorList>
    </citation>
    <scope>NUCLEOTIDE SEQUENCE</scope>
    <source>
        <strain evidence="1">RCP-MX</strain>
    </source>
</reference>